<dbReference type="OrthoDB" id="32918at2"/>
<protein>
    <submittedName>
        <fullName evidence="2">Putative toxin-antitoxin system toxin component, PIN family</fullName>
    </submittedName>
</protein>
<dbReference type="InterPro" id="IPR002850">
    <property type="entry name" value="PIN_toxin-like"/>
</dbReference>
<dbReference type="Pfam" id="PF13470">
    <property type="entry name" value="PIN_3"/>
    <property type="match status" value="1"/>
</dbReference>
<feature type="domain" description="PIN" evidence="1">
    <location>
        <begin position="1"/>
        <end position="114"/>
    </location>
</feature>
<accession>A0A2A6REL9</accession>
<name>A0A2A6REL9_9CHLR</name>
<dbReference type="AlphaFoldDB" id="A0A2A6REL9"/>
<sequence>MKVVFDTGVLVSAALLPNSLPRQALECAYTDGMLLVSDSTLLELRDVLQRSRFQRYINDIERDEFLAGIIRHSIPTLVNVTITECRDVKDNKFLELAVSGQATCIVSSDTDLLVLHPFRGIPILNPRQFLNMLH</sequence>
<dbReference type="Proteomes" id="UP000220527">
    <property type="component" value="Unassembled WGS sequence"/>
</dbReference>
<dbReference type="NCBIfam" id="TIGR00305">
    <property type="entry name" value="putative toxin-antitoxin system toxin component, PIN family"/>
    <property type="match status" value="1"/>
</dbReference>
<comment type="caution">
    <text evidence="2">The sequence shown here is derived from an EMBL/GenBank/DDBJ whole genome shotgun (WGS) entry which is preliminary data.</text>
</comment>
<dbReference type="PANTHER" id="PTHR34610">
    <property type="entry name" value="SSL7007 PROTEIN"/>
    <property type="match status" value="1"/>
</dbReference>
<keyword evidence="3" id="KW-1185">Reference proteome</keyword>
<dbReference type="PANTHER" id="PTHR34610:SF4">
    <property type="entry name" value="SLL8027 PROTEIN"/>
    <property type="match status" value="1"/>
</dbReference>
<dbReference type="EMBL" id="NQWI01000134">
    <property type="protein sequence ID" value="PDW01507.1"/>
    <property type="molecule type" value="Genomic_DNA"/>
</dbReference>
<evidence type="ECO:0000259" key="1">
    <source>
        <dbReference type="SMART" id="SM00670"/>
    </source>
</evidence>
<dbReference type="InterPro" id="IPR002716">
    <property type="entry name" value="PIN_dom"/>
</dbReference>
<dbReference type="InterPro" id="IPR029060">
    <property type="entry name" value="PIN-like_dom_sf"/>
</dbReference>
<gene>
    <name evidence="2" type="ORF">CJ255_18800</name>
</gene>
<dbReference type="SMART" id="SM00670">
    <property type="entry name" value="PINc"/>
    <property type="match status" value="1"/>
</dbReference>
<organism evidence="2 3">
    <name type="scientific">Candidatus Viridilinea mediisalina</name>
    <dbReference type="NCBI Taxonomy" id="2024553"/>
    <lineage>
        <taxon>Bacteria</taxon>
        <taxon>Bacillati</taxon>
        <taxon>Chloroflexota</taxon>
        <taxon>Chloroflexia</taxon>
        <taxon>Chloroflexales</taxon>
        <taxon>Chloroflexineae</taxon>
        <taxon>Oscillochloridaceae</taxon>
        <taxon>Candidatus Viridilinea</taxon>
    </lineage>
</organism>
<reference evidence="3" key="1">
    <citation type="submission" date="2017-08" db="EMBL/GenBank/DDBJ databases">
        <authorList>
            <person name="Grouzdev D.S."/>
            <person name="Gaisin V.A."/>
            <person name="Rysina M.S."/>
            <person name="Gorlenko V.M."/>
        </authorList>
    </citation>
    <scope>NUCLEOTIDE SEQUENCE [LARGE SCALE GENOMIC DNA]</scope>
    <source>
        <strain evidence="3">Kir15-3F</strain>
    </source>
</reference>
<evidence type="ECO:0000313" key="2">
    <source>
        <dbReference type="EMBL" id="PDW01507.1"/>
    </source>
</evidence>
<dbReference type="SUPFAM" id="SSF88723">
    <property type="entry name" value="PIN domain-like"/>
    <property type="match status" value="1"/>
</dbReference>
<proteinExistence type="predicted"/>
<evidence type="ECO:0000313" key="3">
    <source>
        <dbReference type="Proteomes" id="UP000220527"/>
    </source>
</evidence>